<dbReference type="RefSeq" id="WP_128795540.1">
    <property type="nucleotide sequence ID" value="NZ_CP034669.1"/>
</dbReference>
<dbReference type="PANTHER" id="PTHR43031">
    <property type="entry name" value="FAD-DEPENDENT OXIDOREDUCTASE"/>
    <property type="match status" value="1"/>
</dbReference>
<dbReference type="InterPro" id="IPR036873">
    <property type="entry name" value="Rhodanese-like_dom_sf"/>
</dbReference>
<dbReference type="EMBL" id="CP034669">
    <property type="protein sequence ID" value="QAT83376.1"/>
    <property type="molecule type" value="Genomic_DNA"/>
</dbReference>
<dbReference type="CDD" id="cd00090">
    <property type="entry name" value="HTH_ARSR"/>
    <property type="match status" value="1"/>
</dbReference>
<dbReference type="PROSITE" id="PS50987">
    <property type="entry name" value="HTH_ARSR_2"/>
    <property type="match status" value="1"/>
</dbReference>
<dbReference type="InterPro" id="IPR011991">
    <property type="entry name" value="ArsR-like_HTH"/>
</dbReference>
<dbReference type="AlphaFoldDB" id="A0A410RNH4"/>
<dbReference type="CDD" id="cd00158">
    <property type="entry name" value="RHOD"/>
    <property type="match status" value="1"/>
</dbReference>
<dbReference type="NCBIfam" id="NF033788">
    <property type="entry name" value="HTH_metalloreg"/>
    <property type="match status" value="1"/>
</dbReference>
<dbReference type="InterPro" id="IPR001845">
    <property type="entry name" value="HTH_ArsR_DNA-bd_dom"/>
</dbReference>
<dbReference type="PROSITE" id="PS00380">
    <property type="entry name" value="RHODANESE_1"/>
    <property type="match status" value="1"/>
</dbReference>
<evidence type="ECO:0000313" key="4">
    <source>
        <dbReference type="Proteomes" id="UP000288758"/>
    </source>
</evidence>
<dbReference type="Gene3D" id="1.10.10.10">
    <property type="entry name" value="Winged helix-like DNA-binding domain superfamily/Winged helix DNA-binding domain"/>
    <property type="match status" value="1"/>
</dbReference>
<feature type="domain" description="HTH arsR-type" evidence="2">
    <location>
        <begin position="8"/>
        <end position="102"/>
    </location>
</feature>
<dbReference type="SUPFAM" id="SSF52821">
    <property type="entry name" value="Rhodanese/Cell cycle control phosphatase"/>
    <property type="match status" value="1"/>
</dbReference>
<dbReference type="PRINTS" id="PR00778">
    <property type="entry name" value="HTHARSR"/>
</dbReference>
<reference evidence="3 4" key="1">
    <citation type="submission" date="2018-12" db="EMBL/GenBank/DDBJ databases">
        <title>Complete Genome Sequence of the Corallopyronin A producing Myxobacterium Corallococcus coralloides B035.</title>
        <authorList>
            <person name="Bouhired S.M."/>
            <person name="Rupp O."/>
            <person name="Blom J."/>
            <person name="Schaeberle T.F."/>
            <person name="Kehraus S."/>
            <person name="Schiefer A."/>
            <person name="Pfarr K."/>
            <person name="Goesmann A."/>
            <person name="Hoerauf A."/>
            <person name="Koenig G.M."/>
        </authorList>
    </citation>
    <scope>NUCLEOTIDE SEQUENCE [LARGE SCALE GENOMIC DNA]</scope>
    <source>
        <strain evidence="3 4">B035</strain>
    </source>
</reference>
<evidence type="ECO:0000259" key="2">
    <source>
        <dbReference type="PROSITE" id="PS50987"/>
    </source>
</evidence>
<proteinExistence type="predicted"/>
<dbReference type="GO" id="GO:0003700">
    <property type="term" value="F:DNA-binding transcription factor activity"/>
    <property type="evidence" value="ECO:0007669"/>
    <property type="project" value="InterPro"/>
</dbReference>
<protein>
    <submittedName>
        <fullName evidence="3">Transcriptional repressor SdpR</fullName>
    </submittedName>
</protein>
<dbReference type="InterPro" id="IPR050229">
    <property type="entry name" value="GlpE_sulfurtransferase"/>
</dbReference>
<dbReference type="InterPro" id="IPR001763">
    <property type="entry name" value="Rhodanese-like_dom"/>
</dbReference>
<dbReference type="SMART" id="SM00418">
    <property type="entry name" value="HTH_ARSR"/>
    <property type="match status" value="1"/>
</dbReference>
<organism evidence="3 4">
    <name type="scientific">Corallococcus coralloides</name>
    <name type="common">Myxococcus coralloides</name>
    <dbReference type="NCBI Taxonomy" id="184914"/>
    <lineage>
        <taxon>Bacteria</taxon>
        <taxon>Pseudomonadati</taxon>
        <taxon>Myxococcota</taxon>
        <taxon>Myxococcia</taxon>
        <taxon>Myxococcales</taxon>
        <taxon>Cystobacterineae</taxon>
        <taxon>Myxococcaceae</taxon>
        <taxon>Corallococcus</taxon>
    </lineage>
</organism>
<dbReference type="InterPro" id="IPR036388">
    <property type="entry name" value="WH-like_DNA-bd_sf"/>
</dbReference>
<dbReference type="InterPro" id="IPR036390">
    <property type="entry name" value="WH_DNA-bd_sf"/>
</dbReference>
<gene>
    <name evidence="3" type="primary">sdpR_2</name>
    <name evidence="3" type="ORF">EJ065_1778</name>
</gene>
<dbReference type="FunFam" id="3.40.250.10:FF:000039">
    <property type="entry name" value="ArsR family transcriptional regulator"/>
    <property type="match status" value="1"/>
</dbReference>
<dbReference type="Gene3D" id="3.40.250.10">
    <property type="entry name" value="Rhodanese-like domain"/>
    <property type="match status" value="1"/>
</dbReference>
<dbReference type="PROSITE" id="PS50206">
    <property type="entry name" value="RHODANESE_3"/>
    <property type="match status" value="1"/>
</dbReference>
<dbReference type="InterPro" id="IPR001307">
    <property type="entry name" value="Thiosulphate_STrfase_CS"/>
</dbReference>
<feature type="domain" description="Rhodanese" evidence="1">
    <location>
        <begin position="132"/>
        <end position="220"/>
    </location>
</feature>
<dbReference type="SUPFAM" id="SSF46785">
    <property type="entry name" value="Winged helix' DNA-binding domain"/>
    <property type="match status" value="1"/>
</dbReference>
<dbReference type="GO" id="GO:0004792">
    <property type="term" value="F:thiosulfate-cyanide sulfurtransferase activity"/>
    <property type="evidence" value="ECO:0007669"/>
    <property type="project" value="InterPro"/>
</dbReference>
<sequence length="230" mass="25987">MTTPHRQFKDAIYEQFARLGKAASAPKRLELLDLLCQSPRTVEALAEQAAISIANASQHLQVLRAARLVDADKKGLFVEYRLADDAVGRFFLALRGLAESRLAEVEQVTRDYFEQRGAMEAVSGEDLLQRVRAGEVTVLDVRPSEEYRAGHIPGALSIPVEELKARIKELPRNREVVAYCRGPYCVMALEAVEFLRKKGFKAQRMEQGVVDWRARRWPVAHGEQEKTERA</sequence>
<evidence type="ECO:0000313" key="3">
    <source>
        <dbReference type="EMBL" id="QAT83376.1"/>
    </source>
</evidence>
<dbReference type="Proteomes" id="UP000288758">
    <property type="component" value="Chromosome"/>
</dbReference>
<accession>A0A410RNH4</accession>
<evidence type="ECO:0000259" key="1">
    <source>
        <dbReference type="PROSITE" id="PS50206"/>
    </source>
</evidence>
<dbReference type="Pfam" id="PF01022">
    <property type="entry name" value="HTH_5"/>
    <property type="match status" value="1"/>
</dbReference>
<name>A0A410RNH4_CORCK</name>
<dbReference type="PANTHER" id="PTHR43031:SF16">
    <property type="entry name" value="OXIDOREDUCTASE"/>
    <property type="match status" value="1"/>
</dbReference>
<dbReference type="SMART" id="SM00450">
    <property type="entry name" value="RHOD"/>
    <property type="match status" value="1"/>
</dbReference>
<dbReference type="Pfam" id="PF00581">
    <property type="entry name" value="Rhodanese"/>
    <property type="match status" value="1"/>
</dbReference>